<dbReference type="Gene3D" id="2.40.50.140">
    <property type="entry name" value="Nucleic acid-binding proteins"/>
    <property type="match status" value="1"/>
</dbReference>
<organism evidence="8 9">
    <name type="scientific">Vermiconidia calcicola</name>
    <dbReference type="NCBI Taxonomy" id="1690605"/>
    <lineage>
        <taxon>Eukaryota</taxon>
        <taxon>Fungi</taxon>
        <taxon>Dikarya</taxon>
        <taxon>Ascomycota</taxon>
        <taxon>Pezizomycotina</taxon>
        <taxon>Dothideomycetes</taxon>
        <taxon>Dothideomycetidae</taxon>
        <taxon>Mycosphaerellales</taxon>
        <taxon>Extremaceae</taxon>
        <taxon>Vermiconidia</taxon>
    </lineage>
</organism>
<dbReference type="Proteomes" id="UP001345827">
    <property type="component" value="Unassembled WGS sequence"/>
</dbReference>
<dbReference type="InterPro" id="IPR036599">
    <property type="entry name" value="DNA_ligase_N_sf"/>
</dbReference>
<dbReference type="InterPro" id="IPR012310">
    <property type="entry name" value="DNA_ligase_ATP-dep_cent"/>
</dbReference>
<feature type="compositionally biased region" description="Polar residues" evidence="6">
    <location>
        <begin position="1024"/>
        <end position="1036"/>
    </location>
</feature>
<feature type="compositionally biased region" description="Polar residues" evidence="6">
    <location>
        <begin position="1105"/>
        <end position="1114"/>
    </location>
</feature>
<comment type="similarity">
    <text evidence="1">Belongs to the ATP-dependent DNA ligase family.</text>
</comment>
<dbReference type="Pfam" id="PF01068">
    <property type="entry name" value="DNA_ligase_A_M"/>
    <property type="match status" value="1"/>
</dbReference>
<evidence type="ECO:0000256" key="5">
    <source>
        <dbReference type="ARBA" id="ARBA00023242"/>
    </source>
</evidence>
<dbReference type="Gene3D" id="3.30.1490.70">
    <property type="match status" value="1"/>
</dbReference>
<feature type="compositionally biased region" description="Polar residues" evidence="6">
    <location>
        <begin position="697"/>
        <end position="710"/>
    </location>
</feature>
<feature type="region of interest" description="Disordered" evidence="6">
    <location>
        <begin position="875"/>
        <end position="978"/>
    </location>
</feature>
<dbReference type="Gene3D" id="1.10.3260.10">
    <property type="entry name" value="DNA ligase, ATP-dependent, N-terminal domain"/>
    <property type="match status" value="1"/>
</dbReference>
<dbReference type="GO" id="GO:0006310">
    <property type="term" value="P:DNA recombination"/>
    <property type="evidence" value="ECO:0007669"/>
    <property type="project" value="InterPro"/>
</dbReference>
<feature type="compositionally biased region" description="Polar residues" evidence="6">
    <location>
        <begin position="1184"/>
        <end position="1194"/>
    </location>
</feature>
<keyword evidence="9" id="KW-1185">Reference proteome</keyword>
<evidence type="ECO:0000256" key="3">
    <source>
        <dbReference type="ARBA" id="ARBA00022741"/>
    </source>
</evidence>
<keyword evidence="3" id="KW-0547">Nucleotide-binding</keyword>
<evidence type="ECO:0000313" key="9">
    <source>
        <dbReference type="Proteomes" id="UP001345827"/>
    </source>
</evidence>
<feature type="region of interest" description="Disordered" evidence="6">
    <location>
        <begin position="691"/>
        <end position="745"/>
    </location>
</feature>
<dbReference type="PANTHER" id="PTHR45997:SF2">
    <property type="entry name" value="ATP DEPENDENT DNA LIGASE DOMAIN PROTEIN (AFU_ORTHOLOGUE AFUA_5G02430)"/>
    <property type="match status" value="1"/>
</dbReference>
<dbReference type="GO" id="GO:0032807">
    <property type="term" value="C:DNA ligase IV complex"/>
    <property type="evidence" value="ECO:0007669"/>
    <property type="project" value="TreeGrafter"/>
</dbReference>
<dbReference type="GO" id="GO:0006303">
    <property type="term" value="P:double-strand break repair via nonhomologous end joining"/>
    <property type="evidence" value="ECO:0007669"/>
    <property type="project" value="TreeGrafter"/>
</dbReference>
<feature type="region of interest" description="Disordered" evidence="6">
    <location>
        <begin position="1018"/>
        <end position="1037"/>
    </location>
</feature>
<dbReference type="Pfam" id="PF04675">
    <property type="entry name" value="DNA_ligase_A_N"/>
    <property type="match status" value="1"/>
</dbReference>
<dbReference type="PANTHER" id="PTHR45997">
    <property type="entry name" value="DNA LIGASE 4"/>
    <property type="match status" value="1"/>
</dbReference>
<evidence type="ECO:0000256" key="4">
    <source>
        <dbReference type="ARBA" id="ARBA00022840"/>
    </source>
</evidence>
<evidence type="ECO:0000256" key="1">
    <source>
        <dbReference type="ARBA" id="ARBA00007572"/>
    </source>
</evidence>
<gene>
    <name evidence="8" type="ORF">LTR25_007466</name>
</gene>
<dbReference type="InterPro" id="IPR029710">
    <property type="entry name" value="LIG4"/>
</dbReference>
<keyword evidence="2" id="KW-0436">Ligase</keyword>
<comment type="caution">
    <text evidence="8">The sequence shown here is derived from an EMBL/GenBank/DDBJ whole genome shotgun (WGS) entry which is preliminary data.</text>
</comment>
<feature type="domain" description="ATP-dependent DNA ligase family profile" evidence="7">
    <location>
        <begin position="398"/>
        <end position="519"/>
    </location>
</feature>
<sequence>MAVDSKRTKARPMAPEGFKFERLCELFDKLEGARKEKVLSSNRNVDLDHKYTTTWSKRYEHEIPRHGPSAIAFLSCLLPERLPQRTYGMREVRLVKVLARIWNLPSRCIKPLQEWKTAKTDFATVVEQVMAEFDAYVAAETQVTLEEVDHALLQLAANSGFSSPEISKQKNSTQSHDILFSIVRRLQSRRLKWLVRMILKDYSPIQIPERTVLRCFHFLLPELLAVQNSIDAAVAILGHPQLKSLPPNPEPNYVPVLLGLCAQHLTPKLGNKITRTPYVKARSIKHCCNEARGRSMSVERKYDGEYCQIHIDLSNPRDNIKIFSKSGKDSTNDRVRLHGAVKAGLRIGELECAFSKNCIVEGELLVYSRSKKAILPFHTIRKHVLHGGRFLGAAEDSPRKPDEQLMFVFYDVLLLDDEDLTNKPQCQRRKQLERIVRHIEGEAELGYQRNINFGRTHAKKELRSFFAHAINQRWEGFVLKGCNDPYFSWDKSKSVIKLKKDYIKGCGDTVDLCIIGGRRDQAVVEELTVGPLSWTTFYTACLENKEEVRRFDAKPVFRILDTVSPPGISKDEIIHLNAHGKYLEVPFAVSTDHLDVRMTQTGMAMPTELFKKPFVVEVMGAGFERPQNARYFVPRFPRASIKLHSDRSILETSSFEELQEQAQKSMEVALDQEEQDELEWVQRLVAADGKNARLESESQSTPSHAQTTPRSLDGGHTESAASPSPHSRGQTDEYQSHGNDTPSKMSRAVIMNPQGASTASPTPQTPGSLIDYYLQTADTPFQKRGQQIAPPDGVSSPIANPESVSTATPTPGAIFDQRFHTSATPCRSSPVFIVIEDTPSTASPSKNSQCALSPLGGPAGRLAASVREDTRNITGAEQSRAGHGAMNAGYSKAKSPIRGTSKRKFADTAIVSEAGPTRKRQRILSPVDARDNTASQLTSKRKLSDTTSAKEPGPTTKRQRMSAPPDSNVPAASDHVSKRTLLAEAVSSSKRGRPFEAPIDGSLAGASDSILNAATAHVSKQPMPATTSATRAQSGTAREATPMILDIETPVPAQPPSSPRKSLNRHPPFDPAAVFRTPAKPTTKTKLTSQLVGVTPPRRERHPLSQVSTVSSQRGAKKLPVDLTEAAASGKENSSRRDALMQPGHDSATNLSKRKALARKISGSRLSKGGNVQPQDSRLPEKAPSSSAPGNSVSGYRDATMSKLDPSVDEFAKKVLGSYCIPTREETCHPSIVTTESAALKHPSLDSLLFVRLVDRSQPSETSRDIQQVGRRVLELHRELISRWAGQVAHGSAVSSMGKQQKLVMFYDEGARPFLPAKDSICKCDGSANCQSCLKLLDPVLRPYFVAALVFSSRGNVHLLVTLEKGAKTLQDAPEPPAQGQENQDNNPMVADVVWDWQEAINILPNSRSNG</sequence>
<protein>
    <recommendedName>
        <fullName evidence="7">ATP-dependent DNA ligase family profile domain-containing protein</fullName>
    </recommendedName>
</protein>
<feature type="region of interest" description="Disordered" evidence="6">
    <location>
        <begin position="1051"/>
        <end position="1201"/>
    </location>
</feature>
<dbReference type="PROSITE" id="PS50160">
    <property type="entry name" value="DNA_LIGASE_A3"/>
    <property type="match status" value="1"/>
</dbReference>
<keyword evidence="4" id="KW-0067">ATP-binding</keyword>
<name>A0AAV9PZH2_9PEZI</name>
<accession>A0AAV9PZH2</accession>
<dbReference type="Gene3D" id="3.30.470.30">
    <property type="entry name" value="DNA ligase/mRNA capping enzyme"/>
    <property type="match status" value="1"/>
</dbReference>
<dbReference type="SUPFAM" id="SSF56091">
    <property type="entry name" value="DNA ligase/mRNA capping enzyme, catalytic domain"/>
    <property type="match status" value="1"/>
</dbReference>
<dbReference type="InterPro" id="IPR012308">
    <property type="entry name" value="DNA_ligase_ATP-dep_N"/>
</dbReference>
<dbReference type="GO" id="GO:0006297">
    <property type="term" value="P:nucleotide-excision repair, DNA gap filling"/>
    <property type="evidence" value="ECO:0007669"/>
    <property type="project" value="TreeGrafter"/>
</dbReference>
<evidence type="ECO:0000259" key="7">
    <source>
        <dbReference type="PROSITE" id="PS50160"/>
    </source>
</evidence>
<reference evidence="8 9" key="1">
    <citation type="submission" date="2023-06" db="EMBL/GenBank/DDBJ databases">
        <title>Black Yeasts Isolated from many extreme environments.</title>
        <authorList>
            <person name="Coleine C."/>
            <person name="Stajich J.E."/>
            <person name="Selbmann L."/>
        </authorList>
    </citation>
    <scope>NUCLEOTIDE SEQUENCE [LARGE SCALE GENOMIC DNA]</scope>
    <source>
        <strain evidence="8 9">CCFEE 5887</strain>
    </source>
</reference>
<evidence type="ECO:0000313" key="8">
    <source>
        <dbReference type="EMBL" id="KAK5532762.1"/>
    </source>
</evidence>
<proteinExistence type="inferred from homology"/>
<keyword evidence="5" id="KW-0539">Nucleus</keyword>
<dbReference type="GO" id="GO:0005524">
    <property type="term" value="F:ATP binding"/>
    <property type="evidence" value="ECO:0007669"/>
    <property type="project" value="UniProtKB-KW"/>
</dbReference>
<dbReference type="InterPro" id="IPR012340">
    <property type="entry name" value="NA-bd_OB-fold"/>
</dbReference>
<dbReference type="EMBL" id="JAXLQG010000014">
    <property type="protein sequence ID" value="KAK5532762.1"/>
    <property type="molecule type" value="Genomic_DNA"/>
</dbReference>
<feature type="compositionally biased region" description="Low complexity" evidence="6">
    <location>
        <begin position="1077"/>
        <end position="1088"/>
    </location>
</feature>
<dbReference type="GO" id="GO:0003910">
    <property type="term" value="F:DNA ligase (ATP) activity"/>
    <property type="evidence" value="ECO:0007669"/>
    <property type="project" value="InterPro"/>
</dbReference>
<evidence type="ECO:0000256" key="2">
    <source>
        <dbReference type="ARBA" id="ARBA00022598"/>
    </source>
</evidence>
<dbReference type="GO" id="GO:0003677">
    <property type="term" value="F:DNA binding"/>
    <property type="evidence" value="ECO:0007669"/>
    <property type="project" value="InterPro"/>
</dbReference>
<evidence type="ECO:0000256" key="6">
    <source>
        <dbReference type="SAM" id="MobiDB-lite"/>
    </source>
</evidence>
<feature type="compositionally biased region" description="Polar residues" evidence="6">
    <location>
        <begin position="719"/>
        <end position="728"/>
    </location>
</feature>